<proteinExistence type="predicted"/>
<evidence type="ECO:0000313" key="2">
    <source>
        <dbReference type="Proteomes" id="UP000241858"/>
    </source>
</evidence>
<dbReference type="AlphaFoldDB" id="A0A2T3HSJ9"/>
<accession>A0A2T3HSJ9</accession>
<evidence type="ECO:0000313" key="1">
    <source>
        <dbReference type="EMBL" id="PST96226.1"/>
    </source>
</evidence>
<organism evidence="1 2">
    <name type="scientific">Photobacterium aquimaris</name>
    <dbReference type="NCBI Taxonomy" id="512643"/>
    <lineage>
        <taxon>Bacteria</taxon>
        <taxon>Pseudomonadati</taxon>
        <taxon>Pseudomonadota</taxon>
        <taxon>Gammaproteobacteria</taxon>
        <taxon>Vibrionales</taxon>
        <taxon>Vibrionaceae</taxon>
        <taxon>Photobacterium</taxon>
    </lineage>
</organism>
<reference evidence="1 2" key="1">
    <citation type="submission" date="2018-03" db="EMBL/GenBank/DDBJ databases">
        <title>Whole genome sequencing of Histamine producing bacteria.</title>
        <authorList>
            <person name="Butler K."/>
        </authorList>
    </citation>
    <scope>NUCLEOTIDE SEQUENCE [LARGE SCALE GENOMIC DNA]</scope>
    <source>
        <strain evidence="1 2">DSM 23343</strain>
    </source>
</reference>
<dbReference type="Proteomes" id="UP000241858">
    <property type="component" value="Unassembled WGS sequence"/>
</dbReference>
<protein>
    <recommendedName>
        <fullName evidence="3">N-acetyltransferase domain-containing protein</fullName>
    </recommendedName>
</protein>
<dbReference type="EMBL" id="PYLY01000078">
    <property type="protein sequence ID" value="PST96226.1"/>
    <property type="molecule type" value="Genomic_DNA"/>
</dbReference>
<name>A0A2T3HSJ9_9GAMM</name>
<sequence length="195" mass="22153">MQPQYNTNIKTSYQDQSVTIQQDLQETISFLQQFIDQVDLGLSVQSLTDNDFEALVRDDRTVLNWLAMHGHYLHEDSFHLGFRLVSELDIDGAMLGIYAASDGQLHIFLIESLVRNNRTHPLNGRLTTLVVIAATYFLALREESVGAYVVQPHQDLIQHYEQFGFEATSDANVAMYASYESLQAAQERILAELLN</sequence>
<evidence type="ECO:0008006" key="3">
    <source>
        <dbReference type="Google" id="ProtNLM"/>
    </source>
</evidence>
<comment type="caution">
    <text evidence="1">The sequence shown here is derived from an EMBL/GenBank/DDBJ whole genome shotgun (WGS) entry which is preliminary data.</text>
</comment>
<gene>
    <name evidence="1" type="ORF">C0W81_20115</name>
</gene>